<dbReference type="PANTHER" id="PTHR30514:SF1">
    <property type="entry name" value="HTH-TYPE TRANSCRIPTIONAL REGULATOR HEXR-RELATED"/>
    <property type="match status" value="1"/>
</dbReference>
<gene>
    <name evidence="6" type="ORF">ACFFV7_45180</name>
</gene>
<accession>A0ABV5IV57</accession>
<evidence type="ECO:0000256" key="1">
    <source>
        <dbReference type="ARBA" id="ARBA00023015"/>
    </source>
</evidence>
<evidence type="ECO:0000256" key="3">
    <source>
        <dbReference type="ARBA" id="ARBA00023163"/>
    </source>
</evidence>
<proteinExistence type="predicted"/>
<dbReference type="InterPro" id="IPR046348">
    <property type="entry name" value="SIS_dom_sf"/>
</dbReference>
<keyword evidence="1" id="KW-0805">Transcription regulation</keyword>
<dbReference type="InterPro" id="IPR047640">
    <property type="entry name" value="RpiR-like"/>
</dbReference>
<feature type="domain" description="SIS" evidence="5">
    <location>
        <begin position="131"/>
        <end position="271"/>
    </location>
</feature>
<dbReference type="Gene3D" id="3.40.50.10490">
    <property type="entry name" value="Glucose-6-phosphate isomerase like protein, domain 1"/>
    <property type="match status" value="1"/>
</dbReference>
<comment type="caution">
    <text evidence="6">The sequence shown here is derived from an EMBL/GenBank/DDBJ whole genome shotgun (WGS) entry which is preliminary data.</text>
</comment>
<dbReference type="InterPro" id="IPR009057">
    <property type="entry name" value="Homeodomain-like_sf"/>
</dbReference>
<evidence type="ECO:0000259" key="4">
    <source>
        <dbReference type="PROSITE" id="PS51071"/>
    </source>
</evidence>
<dbReference type="PROSITE" id="PS51464">
    <property type="entry name" value="SIS"/>
    <property type="match status" value="1"/>
</dbReference>
<dbReference type="RefSeq" id="WP_189647507.1">
    <property type="nucleotide sequence ID" value="NZ_BMRC01000005.1"/>
</dbReference>
<evidence type="ECO:0000313" key="6">
    <source>
        <dbReference type="EMBL" id="MFB9208441.1"/>
    </source>
</evidence>
<dbReference type="InterPro" id="IPR001347">
    <property type="entry name" value="SIS_dom"/>
</dbReference>
<dbReference type="CDD" id="cd05013">
    <property type="entry name" value="SIS_RpiR"/>
    <property type="match status" value="1"/>
</dbReference>
<name>A0ABV5IV57_9ACTN</name>
<dbReference type="InterPro" id="IPR036388">
    <property type="entry name" value="WH-like_DNA-bd_sf"/>
</dbReference>
<dbReference type="PANTHER" id="PTHR30514">
    <property type="entry name" value="GLUCOKINASE"/>
    <property type="match status" value="1"/>
</dbReference>
<dbReference type="Pfam" id="PF01380">
    <property type="entry name" value="SIS"/>
    <property type="match status" value="1"/>
</dbReference>
<evidence type="ECO:0000256" key="2">
    <source>
        <dbReference type="ARBA" id="ARBA00023125"/>
    </source>
</evidence>
<dbReference type="Gene3D" id="1.10.10.10">
    <property type="entry name" value="Winged helix-like DNA-binding domain superfamily/Winged helix DNA-binding domain"/>
    <property type="match status" value="1"/>
</dbReference>
<dbReference type="SUPFAM" id="SSF46689">
    <property type="entry name" value="Homeodomain-like"/>
    <property type="match status" value="1"/>
</dbReference>
<dbReference type="PROSITE" id="PS51071">
    <property type="entry name" value="HTH_RPIR"/>
    <property type="match status" value="1"/>
</dbReference>
<organism evidence="6 7">
    <name type="scientific">Nonomuraea spiralis</name>
    <dbReference type="NCBI Taxonomy" id="46182"/>
    <lineage>
        <taxon>Bacteria</taxon>
        <taxon>Bacillati</taxon>
        <taxon>Actinomycetota</taxon>
        <taxon>Actinomycetes</taxon>
        <taxon>Streptosporangiales</taxon>
        <taxon>Streptosporangiaceae</taxon>
        <taxon>Nonomuraea</taxon>
    </lineage>
</organism>
<dbReference type="InterPro" id="IPR000281">
    <property type="entry name" value="HTH_RpiR"/>
</dbReference>
<dbReference type="InterPro" id="IPR035472">
    <property type="entry name" value="RpiR-like_SIS"/>
</dbReference>
<dbReference type="EMBL" id="JBHMEI010000078">
    <property type="protein sequence ID" value="MFB9208441.1"/>
    <property type="molecule type" value="Genomic_DNA"/>
</dbReference>
<sequence>MQSPLEGVVDRIAAMAPSMPEAQRTIADLVLADPGAVARLTILDLADRCGVSTGSVTRLCRSLGLNGYAELRLALASDSGRSKSEPWSVSIGADVTEDDALPRITEVVSAAIAQATTETLSGLDLEAAERACALIATARRVWVFGAGGSSTVASELQQRLYHVGVPAWTSTDTHIALSGTALLGPGDVVVAISHSGRTKEAVDLLTEAMSHGAATIAICNDPGSPLAARAELTLLTKVAQTGFRTEAMAARHGQLAVIDVVFITVAQRTFDQAGETMAAAQQAVQPYKNQGS</sequence>
<keyword evidence="7" id="KW-1185">Reference proteome</keyword>
<evidence type="ECO:0000259" key="5">
    <source>
        <dbReference type="PROSITE" id="PS51464"/>
    </source>
</evidence>
<keyword evidence="3" id="KW-0804">Transcription</keyword>
<feature type="domain" description="HTH rpiR-type" evidence="4">
    <location>
        <begin position="6"/>
        <end position="82"/>
    </location>
</feature>
<keyword evidence="2" id="KW-0238">DNA-binding</keyword>
<reference evidence="6 7" key="1">
    <citation type="submission" date="2024-09" db="EMBL/GenBank/DDBJ databases">
        <authorList>
            <person name="Sun Q."/>
            <person name="Mori K."/>
        </authorList>
    </citation>
    <scope>NUCLEOTIDE SEQUENCE [LARGE SCALE GENOMIC DNA]</scope>
    <source>
        <strain evidence="6 7">CCM 3426</strain>
    </source>
</reference>
<dbReference type="Pfam" id="PF01418">
    <property type="entry name" value="HTH_6"/>
    <property type="match status" value="1"/>
</dbReference>
<dbReference type="Proteomes" id="UP001589647">
    <property type="component" value="Unassembled WGS sequence"/>
</dbReference>
<protein>
    <submittedName>
        <fullName evidence="6">MurR/RpiR family transcriptional regulator</fullName>
    </submittedName>
</protein>
<dbReference type="SUPFAM" id="SSF53697">
    <property type="entry name" value="SIS domain"/>
    <property type="match status" value="1"/>
</dbReference>
<evidence type="ECO:0000313" key="7">
    <source>
        <dbReference type="Proteomes" id="UP001589647"/>
    </source>
</evidence>